<organism evidence="1 2">
    <name type="scientific">Limnobaculum allomyrinae</name>
    <dbReference type="NCBI Taxonomy" id="2791986"/>
    <lineage>
        <taxon>Bacteria</taxon>
        <taxon>Pseudomonadati</taxon>
        <taxon>Pseudomonadota</taxon>
        <taxon>Gammaproteobacteria</taxon>
        <taxon>Enterobacterales</taxon>
        <taxon>Budviciaceae</taxon>
        <taxon>Limnobaculum</taxon>
    </lineage>
</organism>
<proteinExistence type="predicted"/>
<reference evidence="1 2" key="1">
    <citation type="submission" date="2020-11" db="EMBL/GenBank/DDBJ databases">
        <title>Insectihabitans protaetiae gen. nov. sp. nov. and Insectihabitans allomyrinae sp. nov., isolated from larvae of Protaetia brevitarsis seulensis and Allomyrina dichotoma, respectively.</title>
        <authorList>
            <person name="Lee S.D."/>
            <person name="Byeon Y.-S."/>
            <person name="Kim S.-M."/>
            <person name="Yang H.L."/>
            <person name="Kim I.S."/>
        </authorList>
    </citation>
    <scope>NUCLEOTIDE SEQUENCE [LARGE SCALE GENOMIC DNA]</scope>
    <source>
        <strain evidence="1 2">BWR-B9</strain>
    </source>
</reference>
<comment type="caution">
    <text evidence="1">The sequence shown here is derived from an EMBL/GenBank/DDBJ whole genome shotgun (WGS) entry which is preliminary data.</text>
</comment>
<protein>
    <recommendedName>
        <fullName evidence="3">Lipoprotein</fullName>
    </recommendedName>
</protein>
<dbReference type="EMBL" id="JADRCR010000002">
    <property type="protein sequence ID" value="MBK5143421.1"/>
    <property type="molecule type" value="Genomic_DNA"/>
</dbReference>
<dbReference type="Proteomes" id="UP001296921">
    <property type="component" value="Unassembled WGS sequence"/>
</dbReference>
<dbReference type="RefSeq" id="WP_218466322.1">
    <property type="nucleotide sequence ID" value="NZ_JADRCR010000002.1"/>
</dbReference>
<evidence type="ECO:0000313" key="1">
    <source>
        <dbReference type="EMBL" id="MBK5143421.1"/>
    </source>
</evidence>
<name>A0ABS1INU2_9GAMM</name>
<keyword evidence="2" id="KW-1185">Reference proteome</keyword>
<accession>A0ABS1INU2</accession>
<evidence type="ECO:0008006" key="3">
    <source>
        <dbReference type="Google" id="ProtNLM"/>
    </source>
</evidence>
<sequence>MKRLYLISVILLTACSDDNQIIKDFENQLHHDRDYNCSSLNVSTFKIHNISPDTYQLKGELTFTEDTYSSITSIGTRFIDEDRPLLFIKKTGHRGDKIPFAAQITKGVKKYHIQALRKYDPQSDTYSASVNSACGMPLRLYSEGDYQIYILNSDDYHSKIKSINSYLDNIKNEIKSAQDIQKTKDDQYVKDNKDVRYEGDLNKYELALQEQKVLTDKYFELKRENENHIGELRYKTEVINRALDFLKSKSDE</sequence>
<evidence type="ECO:0000313" key="2">
    <source>
        <dbReference type="Proteomes" id="UP001296921"/>
    </source>
</evidence>
<dbReference type="PROSITE" id="PS51257">
    <property type="entry name" value="PROKAR_LIPOPROTEIN"/>
    <property type="match status" value="1"/>
</dbReference>
<gene>
    <name evidence="1" type="ORF">I2494_06755</name>
</gene>